<gene>
    <name evidence="3" type="ORF">CGE01nite_10390</name>
</gene>
<dbReference type="Pfam" id="PF00293">
    <property type="entry name" value="NUDIX"/>
    <property type="match status" value="1"/>
</dbReference>
<evidence type="ECO:0000259" key="2">
    <source>
        <dbReference type="PROSITE" id="PS51462"/>
    </source>
</evidence>
<dbReference type="RefSeq" id="WP_141369398.1">
    <property type="nucleotide sequence ID" value="NZ_BJLQ01000007.1"/>
</dbReference>
<feature type="region of interest" description="Disordered" evidence="1">
    <location>
        <begin position="170"/>
        <end position="194"/>
    </location>
</feature>
<sequence>MGARSAGLVVYRRDDDGVRVLLAHMGGPFWARRERAWSIPKGVIESGEEPHDAALREYAEELGFAPPEPLRADEPLGEVRQSGGKIVEAWAREGVVQVDALLGHDEAGGTTVTGATATIPWPPRSGRTLEVPEVDRVAWVGLDDARRLVVAAQEAFLDRLVDLLATRAADDGRADEQPDELLVAQPDEPVDAPG</sequence>
<reference evidence="3 4" key="1">
    <citation type="submission" date="2019-06" db="EMBL/GenBank/DDBJ databases">
        <title>Whole genome shotgun sequence of Cellulomonas gelida NBRC 3748.</title>
        <authorList>
            <person name="Hosoyama A."/>
            <person name="Uohara A."/>
            <person name="Ohji S."/>
            <person name="Ichikawa N."/>
        </authorList>
    </citation>
    <scope>NUCLEOTIDE SEQUENCE [LARGE SCALE GENOMIC DNA]</scope>
    <source>
        <strain evidence="3 4">NBRC 3748</strain>
    </source>
</reference>
<protein>
    <submittedName>
        <fullName evidence="3">DNA mismatch repair protein MutT</fullName>
    </submittedName>
</protein>
<dbReference type="Gene3D" id="3.90.79.10">
    <property type="entry name" value="Nucleoside Triphosphate Pyrophosphohydrolase"/>
    <property type="match status" value="1"/>
</dbReference>
<dbReference type="Proteomes" id="UP000320461">
    <property type="component" value="Unassembled WGS sequence"/>
</dbReference>
<dbReference type="GO" id="GO:0006754">
    <property type="term" value="P:ATP biosynthetic process"/>
    <property type="evidence" value="ECO:0007669"/>
    <property type="project" value="TreeGrafter"/>
</dbReference>
<dbReference type="InterPro" id="IPR051325">
    <property type="entry name" value="Nudix_hydrolase_domain"/>
</dbReference>
<dbReference type="SUPFAM" id="SSF55811">
    <property type="entry name" value="Nudix"/>
    <property type="match status" value="1"/>
</dbReference>
<dbReference type="EMBL" id="BJLQ01000007">
    <property type="protein sequence ID" value="GEA83788.1"/>
    <property type="molecule type" value="Genomic_DNA"/>
</dbReference>
<name>A0A4Y3KLI8_9CELL</name>
<feature type="domain" description="Nudix hydrolase" evidence="2">
    <location>
        <begin position="1"/>
        <end position="162"/>
    </location>
</feature>
<dbReference type="OrthoDB" id="954553at2"/>
<dbReference type="PANTHER" id="PTHR21340">
    <property type="entry name" value="DIADENOSINE 5,5-P1,P4-TETRAPHOSPHATE PYROPHOSPHOHYDROLASE MUTT"/>
    <property type="match status" value="1"/>
</dbReference>
<dbReference type="InterPro" id="IPR000086">
    <property type="entry name" value="NUDIX_hydrolase_dom"/>
</dbReference>
<keyword evidence="4" id="KW-1185">Reference proteome</keyword>
<dbReference type="GO" id="GO:0006167">
    <property type="term" value="P:AMP biosynthetic process"/>
    <property type="evidence" value="ECO:0007669"/>
    <property type="project" value="TreeGrafter"/>
</dbReference>
<dbReference type="GO" id="GO:0004081">
    <property type="term" value="F:bis(5'-nucleosyl)-tetraphosphatase (asymmetrical) activity"/>
    <property type="evidence" value="ECO:0007669"/>
    <property type="project" value="TreeGrafter"/>
</dbReference>
<dbReference type="PANTHER" id="PTHR21340:SF7">
    <property type="entry name" value="NUDIX HYDROLASE DOMAIN-CONTAINING PROTEIN"/>
    <property type="match status" value="1"/>
</dbReference>
<dbReference type="AlphaFoldDB" id="A0A4Y3KLI8"/>
<organism evidence="3 4">
    <name type="scientific">Cellulomonas gelida</name>
    <dbReference type="NCBI Taxonomy" id="1712"/>
    <lineage>
        <taxon>Bacteria</taxon>
        <taxon>Bacillati</taxon>
        <taxon>Actinomycetota</taxon>
        <taxon>Actinomycetes</taxon>
        <taxon>Micrococcales</taxon>
        <taxon>Cellulomonadaceae</taxon>
        <taxon>Cellulomonas</taxon>
    </lineage>
</organism>
<evidence type="ECO:0000313" key="4">
    <source>
        <dbReference type="Proteomes" id="UP000320461"/>
    </source>
</evidence>
<accession>A0A4Y3KLI8</accession>
<evidence type="ECO:0000313" key="3">
    <source>
        <dbReference type="EMBL" id="GEA83788.1"/>
    </source>
</evidence>
<proteinExistence type="predicted"/>
<comment type="caution">
    <text evidence="3">The sequence shown here is derived from an EMBL/GenBank/DDBJ whole genome shotgun (WGS) entry which is preliminary data.</text>
</comment>
<dbReference type="InterPro" id="IPR015797">
    <property type="entry name" value="NUDIX_hydrolase-like_dom_sf"/>
</dbReference>
<dbReference type="PROSITE" id="PS51462">
    <property type="entry name" value="NUDIX"/>
    <property type="match status" value="1"/>
</dbReference>
<evidence type="ECO:0000256" key="1">
    <source>
        <dbReference type="SAM" id="MobiDB-lite"/>
    </source>
</evidence>